<reference evidence="3" key="1">
    <citation type="submission" date="2017-07" db="EMBL/GenBank/DDBJ databases">
        <authorList>
            <person name="Mikheyev A."/>
            <person name="Grau M."/>
        </authorList>
    </citation>
    <scope>NUCLEOTIDE SEQUENCE</scope>
    <source>
        <tissue evidence="3">Venom_gland</tissue>
    </source>
</reference>
<name>A0A2D4FNE2_MICCO</name>
<evidence type="ECO:0000313" key="3">
    <source>
        <dbReference type="EMBL" id="LAA48988.1"/>
    </source>
</evidence>
<reference evidence="3" key="2">
    <citation type="submission" date="2017-11" db="EMBL/GenBank/DDBJ databases">
        <title>Coralsnake Venomics: Analyses of Venom Gland Transcriptomes and Proteomes of Six Brazilian Taxa.</title>
        <authorList>
            <person name="Aird S.D."/>
            <person name="Jorge da Silva N."/>
            <person name="Qiu L."/>
            <person name="Villar-Briones A."/>
            <person name="Aparecida-Saddi V."/>
            <person name="Campos-Telles M.P."/>
            <person name="Grau M."/>
            <person name="Mikheyev A.S."/>
        </authorList>
    </citation>
    <scope>NUCLEOTIDE SEQUENCE</scope>
    <source>
        <tissue evidence="3">Venom_gland</tissue>
    </source>
</reference>
<proteinExistence type="predicted"/>
<keyword evidence="2" id="KW-0472">Membrane</keyword>
<protein>
    <submittedName>
        <fullName evidence="3">Uncharacterized protein</fullName>
    </submittedName>
</protein>
<organism evidence="3">
    <name type="scientific">Micrurus corallinus</name>
    <name type="common">Brazilian coral snake</name>
    <dbReference type="NCBI Taxonomy" id="54390"/>
    <lineage>
        <taxon>Eukaryota</taxon>
        <taxon>Metazoa</taxon>
        <taxon>Chordata</taxon>
        <taxon>Craniata</taxon>
        <taxon>Vertebrata</taxon>
        <taxon>Euteleostomi</taxon>
        <taxon>Lepidosauria</taxon>
        <taxon>Squamata</taxon>
        <taxon>Bifurcata</taxon>
        <taxon>Unidentata</taxon>
        <taxon>Episquamata</taxon>
        <taxon>Toxicofera</taxon>
        <taxon>Serpentes</taxon>
        <taxon>Colubroidea</taxon>
        <taxon>Elapidae</taxon>
        <taxon>Elapinae</taxon>
        <taxon>Micrurus</taxon>
    </lineage>
</organism>
<feature type="transmembrane region" description="Helical" evidence="2">
    <location>
        <begin position="108"/>
        <end position="125"/>
    </location>
</feature>
<evidence type="ECO:0000256" key="1">
    <source>
        <dbReference type="SAM" id="MobiDB-lite"/>
    </source>
</evidence>
<keyword evidence="2" id="KW-1133">Transmembrane helix</keyword>
<dbReference type="EMBL" id="IACJ01072994">
    <property type="protein sequence ID" value="LAA48988.1"/>
    <property type="molecule type" value="Transcribed_RNA"/>
</dbReference>
<keyword evidence="2" id="KW-0812">Transmembrane</keyword>
<feature type="region of interest" description="Disordered" evidence="1">
    <location>
        <begin position="1"/>
        <end position="24"/>
    </location>
</feature>
<accession>A0A2D4FNE2</accession>
<evidence type="ECO:0000256" key="2">
    <source>
        <dbReference type="SAM" id="Phobius"/>
    </source>
</evidence>
<dbReference type="AlphaFoldDB" id="A0A2D4FNE2"/>
<sequence length="143" mass="16834">MDLKGSRRNTASATFRPWESPPGRIQTTACLPRTSRSRWKPIRDKKKKYIKEGKQGVRLLLAVAIWKSPQDFPRFVQIKCITTHVLHRTTFRFKIKLHDYGGKKESPFAHSGLLILFCLFVCFPLKKEKRKKKKQLKLWNLKV</sequence>